<dbReference type="SUPFAM" id="SSF53706">
    <property type="entry name" value="Formate dehydrogenase/DMSO reductase, domains 1-3"/>
    <property type="match status" value="1"/>
</dbReference>
<dbReference type="Pfam" id="PF01568">
    <property type="entry name" value="Molydop_binding"/>
    <property type="match status" value="1"/>
</dbReference>
<reference evidence="6 7" key="1">
    <citation type="submission" date="2019-06" db="EMBL/GenBank/DDBJ databases">
        <title>New taxonomy in bacterial strain CC-CFT640, isolated from vineyard.</title>
        <authorList>
            <person name="Lin S.-Y."/>
            <person name="Tsai C.-F."/>
            <person name="Young C.-C."/>
        </authorList>
    </citation>
    <scope>NUCLEOTIDE SEQUENCE [LARGE SCALE GENOMIC DNA]</scope>
    <source>
        <strain evidence="6 7">CC-CFT640</strain>
    </source>
</reference>
<name>A0A5C8P9Q8_9HYPH</name>
<dbReference type="InterPro" id="IPR006963">
    <property type="entry name" value="Mopterin_OxRdtase_4Fe-4S_dom"/>
</dbReference>
<dbReference type="Gene3D" id="3.30.2070.10">
    <property type="entry name" value="Formate dehydrogenase/DMSO reductase"/>
    <property type="match status" value="1"/>
</dbReference>
<dbReference type="Gene3D" id="3.40.50.740">
    <property type="match status" value="1"/>
</dbReference>
<dbReference type="GO" id="GO:0043546">
    <property type="term" value="F:molybdopterin cofactor binding"/>
    <property type="evidence" value="ECO:0007669"/>
    <property type="project" value="InterPro"/>
</dbReference>
<feature type="domain" description="4Fe-4S Mo/W bis-MGD-type" evidence="5">
    <location>
        <begin position="33"/>
        <end position="90"/>
    </location>
</feature>
<dbReference type="InterPro" id="IPR050612">
    <property type="entry name" value="Prok_Mopterin_Oxidored"/>
</dbReference>
<dbReference type="SMART" id="SM00926">
    <property type="entry name" value="Molybdop_Fe4S4"/>
    <property type="match status" value="1"/>
</dbReference>
<dbReference type="OrthoDB" id="9759518at2"/>
<dbReference type="InterPro" id="IPR006656">
    <property type="entry name" value="Mopterin_OxRdtase"/>
</dbReference>
<sequence length="701" mass="75075">MTVLPSGCKLSLGCARVQAARRGRAGRSAVGEMRTVKGCCPLDCQDTCSWVAEVEQGRVVAVRGAKDHPFTRGVLCAKVNDYPMRTYAPDRLLHPLRRVGPKGSGQFEPISWDAALDLIAQRFKAIAATHGPEALLPHRYLGSMGMVQCRSLMRLFHALGASRAGGGICAVSFVASAAEGLPLGFDPEDIADSRLILLWGVNILTTCHHHWHFIQEARRRHNARVICLDPVRTRTARQCDEHVALRPGTDAVLAAGMARVMLEEGLADLDHARAVCADLDALVQEVAPWTPARVAELCGIAPETVVRLAREFAAARPAVIRAGVGAQQSVQGEEFVRAVHALAVLGGHWQHRGGGVLAIARPDLNQLYPERADLIPAGKSPRVFDMARLGETLTDPGLDPPIHGLMVWGTNPAVVQPDAGRVREGLAREDLFTVVVEHFLTDTVRFADVVLPSTTQLEHFDVLGAWGHHYISVNLPAVAPLGEARSHGEIMRGLAPRLGLDHPAMRESDEEIAAAALPPGLDLATLKQAGWVKTTRPPAKLVGAELRLAPRDGVALPPAPPSARMLRLMTPKAHFFLNSSFANQPRQRRAEGRPTLDMTPADAAARGLRDSEAVWVRNARGVIPATLRITDAVVAGAVSLPGKWWSLPEDQGAVSNLLCPGAWSPGGQPAFNEIFVEVVGAEAGRADMTAATAALASAEAP</sequence>
<dbReference type="EMBL" id="VDUZ01000058">
    <property type="protein sequence ID" value="TXL70509.1"/>
    <property type="molecule type" value="Genomic_DNA"/>
</dbReference>
<evidence type="ECO:0000313" key="6">
    <source>
        <dbReference type="EMBL" id="TXL70509.1"/>
    </source>
</evidence>
<keyword evidence="4" id="KW-0411">Iron-sulfur</keyword>
<evidence type="ECO:0000256" key="1">
    <source>
        <dbReference type="ARBA" id="ARBA00010312"/>
    </source>
</evidence>
<dbReference type="Pfam" id="PF00384">
    <property type="entry name" value="Molybdopterin"/>
    <property type="match status" value="1"/>
</dbReference>
<keyword evidence="7" id="KW-1185">Reference proteome</keyword>
<proteinExistence type="inferred from homology"/>
<evidence type="ECO:0000256" key="3">
    <source>
        <dbReference type="ARBA" id="ARBA00023004"/>
    </source>
</evidence>
<evidence type="ECO:0000259" key="5">
    <source>
        <dbReference type="PROSITE" id="PS51669"/>
    </source>
</evidence>
<dbReference type="Gene3D" id="3.40.228.10">
    <property type="entry name" value="Dimethylsulfoxide Reductase, domain 2"/>
    <property type="match status" value="1"/>
</dbReference>
<evidence type="ECO:0000313" key="7">
    <source>
        <dbReference type="Proteomes" id="UP000321638"/>
    </source>
</evidence>
<dbReference type="PROSITE" id="PS51669">
    <property type="entry name" value="4FE4S_MOW_BIS_MGD"/>
    <property type="match status" value="1"/>
</dbReference>
<accession>A0A5C8P9Q8</accession>
<dbReference type="Gene3D" id="2.20.25.90">
    <property type="entry name" value="ADC-like domains"/>
    <property type="match status" value="1"/>
</dbReference>
<dbReference type="CDD" id="cd02766">
    <property type="entry name" value="MopB_3"/>
    <property type="match status" value="1"/>
</dbReference>
<dbReference type="PANTHER" id="PTHR43742">
    <property type="entry name" value="TRIMETHYLAMINE-N-OXIDE REDUCTASE"/>
    <property type="match status" value="1"/>
</dbReference>
<dbReference type="Gene3D" id="2.40.40.20">
    <property type="match status" value="1"/>
</dbReference>
<dbReference type="GO" id="GO:0016491">
    <property type="term" value="F:oxidoreductase activity"/>
    <property type="evidence" value="ECO:0007669"/>
    <property type="project" value="InterPro"/>
</dbReference>
<evidence type="ECO:0000256" key="4">
    <source>
        <dbReference type="ARBA" id="ARBA00023014"/>
    </source>
</evidence>
<dbReference type="GO" id="GO:0051536">
    <property type="term" value="F:iron-sulfur cluster binding"/>
    <property type="evidence" value="ECO:0007669"/>
    <property type="project" value="UniProtKB-KW"/>
</dbReference>
<dbReference type="GO" id="GO:0046872">
    <property type="term" value="F:metal ion binding"/>
    <property type="evidence" value="ECO:0007669"/>
    <property type="project" value="UniProtKB-KW"/>
</dbReference>
<dbReference type="PANTHER" id="PTHR43742:SF6">
    <property type="entry name" value="OXIDOREDUCTASE YYAE-RELATED"/>
    <property type="match status" value="1"/>
</dbReference>
<organism evidence="6 7">
    <name type="scientific">Vineibacter terrae</name>
    <dbReference type="NCBI Taxonomy" id="2586908"/>
    <lineage>
        <taxon>Bacteria</taxon>
        <taxon>Pseudomonadati</taxon>
        <taxon>Pseudomonadota</taxon>
        <taxon>Alphaproteobacteria</taxon>
        <taxon>Hyphomicrobiales</taxon>
        <taxon>Vineibacter</taxon>
    </lineage>
</organism>
<dbReference type="InterPro" id="IPR006657">
    <property type="entry name" value="MoPterin_dinucl-bd_dom"/>
</dbReference>
<dbReference type="InterPro" id="IPR009010">
    <property type="entry name" value="Asp_de-COase-like_dom_sf"/>
</dbReference>
<keyword evidence="3" id="KW-0408">Iron</keyword>
<protein>
    <submittedName>
        <fullName evidence="6">Molybdopterin oxidoreductase family protein</fullName>
    </submittedName>
</protein>
<evidence type="ECO:0000256" key="2">
    <source>
        <dbReference type="ARBA" id="ARBA00022723"/>
    </source>
</evidence>
<gene>
    <name evidence="6" type="ORF">FHP25_34365</name>
</gene>
<dbReference type="AlphaFoldDB" id="A0A5C8P9Q8"/>
<comment type="similarity">
    <text evidence="1">Belongs to the prokaryotic molybdopterin-containing oxidoreductase family.</text>
</comment>
<dbReference type="Proteomes" id="UP000321638">
    <property type="component" value="Unassembled WGS sequence"/>
</dbReference>
<comment type="caution">
    <text evidence="6">The sequence shown here is derived from an EMBL/GenBank/DDBJ whole genome shotgun (WGS) entry which is preliminary data.</text>
</comment>
<dbReference type="SUPFAM" id="SSF50692">
    <property type="entry name" value="ADC-like"/>
    <property type="match status" value="1"/>
</dbReference>
<dbReference type="Pfam" id="PF04879">
    <property type="entry name" value="Molybdop_Fe4S4"/>
    <property type="match status" value="1"/>
</dbReference>
<keyword evidence="2" id="KW-0479">Metal-binding</keyword>